<accession>A0A9W6PPQ4</accession>
<name>A0A9W6PPQ4_9ACTN</name>
<proteinExistence type="predicted"/>
<dbReference type="RefSeq" id="WP_033253781.1">
    <property type="nucleotide sequence ID" value="NZ_BSRX01000055.1"/>
</dbReference>
<sequence length="411" mass="45764">MTDTEDAAWSYSPPDTLLGALERGRGLGWAYALSDRPAGAEAVLDCLHRDTRWDRSVDQRADYQAYLVRELGLPIEPLLAQLDNPDENGSEWARETLARLALLGSAPAREALRRYVREGEWWQKALSVLADNWPTDWWEDLGPDAVRRLGGERPELWGFEPWLTWRELLPVREPAPRARRPVRSTPRTDRLLAVLTDPESSSRERGEALRTLAERPTVPVELLALVPDLSTDGGDGSGGRALGGVHRAVRRLGPLAVGPAREWADDDRHWLQWLGVQVLAEHGGTGDVPRLVAELASQWEERAWCGPKLVSDGLARLGPAAAEAGPLLRRFWQLTPHSYERPSYLRALHAIDPDAAAPLLSESLWDCEPDARLYAVRHVPVGGELEFRLAELRDSPVEDDELREAAAGRLG</sequence>
<reference evidence="1" key="1">
    <citation type="submission" date="2023-02" db="EMBL/GenBank/DDBJ databases">
        <title>Kitasatospora phosalacinea NBRC 14362.</title>
        <authorList>
            <person name="Ichikawa N."/>
            <person name="Sato H."/>
            <person name="Tonouchi N."/>
        </authorList>
    </citation>
    <scope>NUCLEOTIDE SEQUENCE</scope>
    <source>
        <strain evidence="1">NBRC 14362</strain>
    </source>
</reference>
<organism evidence="1 2">
    <name type="scientific">Kitasatospora phosalacinea</name>
    <dbReference type="NCBI Taxonomy" id="2065"/>
    <lineage>
        <taxon>Bacteria</taxon>
        <taxon>Bacillati</taxon>
        <taxon>Actinomycetota</taxon>
        <taxon>Actinomycetes</taxon>
        <taxon>Kitasatosporales</taxon>
        <taxon>Streptomycetaceae</taxon>
        <taxon>Kitasatospora</taxon>
    </lineage>
</organism>
<dbReference type="OrthoDB" id="3454616at2"/>
<evidence type="ECO:0008006" key="3">
    <source>
        <dbReference type="Google" id="ProtNLM"/>
    </source>
</evidence>
<protein>
    <recommendedName>
        <fullName evidence="3">HEAT repeat domain-containing protein</fullName>
    </recommendedName>
</protein>
<dbReference type="AlphaFoldDB" id="A0A9W6PPQ4"/>
<evidence type="ECO:0000313" key="1">
    <source>
        <dbReference type="EMBL" id="GLW58582.1"/>
    </source>
</evidence>
<dbReference type="Proteomes" id="UP001165143">
    <property type="component" value="Unassembled WGS sequence"/>
</dbReference>
<dbReference type="EMBL" id="BSRX01000055">
    <property type="protein sequence ID" value="GLW58582.1"/>
    <property type="molecule type" value="Genomic_DNA"/>
</dbReference>
<comment type="caution">
    <text evidence="1">The sequence shown here is derived from an EMBL/GenBank/DDBJ whole genome shotgun (WGS) entry which is preliminary data.</text>
</comment>
<evidence type="ECO:0000313" key="2">
    <source>
        <dbReference type="Proteomes" id="UP001165143"/>
    </source>
</evidence>
<gene>
    <name evidence="1" type="ORF">Kpho01_65930</name>
</gene>